<dbReference type="OrthoDB" id="6284217at2759"/>
<sequence length="204" mass="24431">MAYNWIHVYECFQTANRKLISYMCIQLPYFKLIQNKKTSTCLSLGSYQIMEPVTNVKTARRIWGCSSNQHWIVFIIVMHQIFNMRQFIMKIVKTCFSCLIFIIMFSFIIFFNIRSFNLANLFRTGSIISARYFKNLTFSRKKKLLYSFKIFIIYLLNIFWYWISMRRCMKTIGGGLFDNNFFSGDGRLKCEIRNLFVWKPSALL</sequence>
<reference evidence="2 3" key="1">
    <citation type="submission" date="2019-08" db="EMBL/GenBank/DDBJ databases">
        <title>The genome of the soybean aphid Biotype 1, its phylome, world population structure and adaptation to the North American continent.</title>
        <authorList>
            <person name="Giordano R."/>
            <person name="Donthu R.K."/>
            <person name="Hernandez A.G."/>
            <person name="Wright C.L."/>
            <person name="Zimin A.V."/>
        </authorList>
    </citation>
    <scope>NUCLEOTIDE SEQUENCE [LARGE SCALE GENOMIC DNA]</scope>
    <source>
        <tissue evidence="2">Whole aphids</tissue>
    </source>
</reference>
<dbReference type="EMBL" id="VYZN01000079">
    <property type="protein sequence ID" value="KAE9523633.1"/>
    <property type="molecule type" value="Genomic_DNA"/>
</dbReference>
<keyword evidence="1" id="KW-0812">Transmembrane</keyword>
<organism evidence="2 3">
    <name type="scientific">Aphis glycines</name>
    <name type="common">Soybean aphid</name>
    <dbReference type="NCBI Taxonomy" id="307491"/>
    <lineage>
        <taxon>Eukaryota</taxon>
        <taxon>Metazoa</taxon>
        <taxon>Ecdysozoa</taxon>
        <taxon>Arthropoda</taxon>
        <taxon>Hexapoda</taxon>
        <taxon>Insecta</taxon>
        <taxon>Pterygota</taxon>
        <taxon>Neoptera</taxon>
        <taxon>Paraneoptera</taxon>
        <taxon>Hemiptera</taxon>
        <taxon>Sternorrhyncha</taxon>
        <taxon>Aphidomorpha</taxon>
        <taxon>Aphidoidea</taxon>
        <taxon>Aphididae</taxon>
        <taxon>Aphidini</taxon>
        <taxon>Aphis</taxon>
        <taxon>Aphis</taxon>
    </lineage>
</organism>
<name>A0A6G0SZ31_APHGL</name>
<dbReference type="AlphaFoldDB" id="A0A6G0SZ31"/>
<comment type="caution">
    <text evidence="2">The sequence shown here is derived from an EMBL/GenBank/DDBJ whole genome shotgun (WGS) entry which is preliminary data.</text>
</comment>
<protein>
    <submittedName>
        <fullName evidence="2">Uncharacterized protein</fullName>
    </submittedName>
</protein>
<evidence type="ECO:0000313" key="2">
    <source>
        <dbReference type="EMBL" id="KAE9523633.1"/>
    </source>
</evidence>
<proteinExistence type="predicted"/>
<keyword evidence="1" id="KW-1133">Transmembrane helix</keyword>
<keyword evidence="3" id="KW-1185">Reference proteome</keyword>
<accession>A0A6G0SZ31</accession>
<feature type="transmembrane region" description="Helical" evidence="1">
    <location>
        <begin position="91"/>
        <end position="113"/>
    </location>
</feature>
<evidence type="ECO:0000313" key="3">
    <source>
        <dbReference type="Proteomes" id="UP000475862"/>
    </source>
</evidence>
<feature type="transmembrane region" description="Helical" evidence="1">
    <location>
        <begin position="144"/>
        <end position="163"/>
    </location>
</feature>
<keyword evidence="1" id="KW-0472">Membrane</keyword>
<dbReference type="Proteomes" id="UP000475862">
    <property type="component" value="Unassembled WGS sequence"/>
</dbReference>
<evidence type="ECO:0000256" key="1">
    <source>
        <dbReference type="SAM" id="Phobius"/>
    </source>
</evidence>
<gene>
    <name evidence="2" type="ORF">AGLY_016185</name>
</gene>